<keyword evidence="3" id="KW-1185">Reference proteome</keyword>
<comment type="caution">
    <text evidence="2">The sequence shown here is derived from an EMBL/GenBank/DDBJ whole genome shotgun (WGS) entry which is preliminary data.</text>
</comment>
<feature type="non-terminal residue" evidence="2">
    <location>
        <position position="1"/>
    </location>
</feature>
<feature type="domain" description="PH" evidence="1">
    <location>
        <begin position="6"/>
        <end position="54"/>
    </location>
</feature>
<dbReference type="Gene3D" id="2.30.29.30">
    <property type="entry name" value="Pleckstrin-homology domain (PH domain)/Phosphotyrosine-binding domain (PTB)"/>
    <property type="match status" value="1"/>
</dbReference>
<name>A0A7L2C6L9_9PASS</name>
<dbReference type="InterPro" id="IPR001849">
    <property type="entry name" value="PH_domain"/>
</dbReference>
<protein>
    <submittedName>
        <fullName evidence="2">BTK kinase</fullName>
    </submittedName>
</protein>
<dbReference type="EMBL" id="VWYE01018892">
    <property type="protein sequence ID" value="NXQ31986.1"/>
    <property type="molecule type" value="Genomic_DNA"/>
</dbReference>
<keyword evidence="2" id="KW-0808">Transferase</keyword>
<dbReference type="Proteomes" id="UP000571582">
    <property type="component" value="Unassembled WGS sequence"/>
</dbReference>
<dbReference type="Pfam" id="PF00169">
    <property type="entry name" value="PH"/>
    <property type="match status" value="1"/>
</dbReference>
<evidence type="ECO:0000259" key="1">
    <source>
        <dbReference type="Pfam" id="PF00169"/>
    </source>
</evidence>
<reference evidence="2 3" key="1">
    <citation type="submission" date="2019-09" db="EMBL/GenBank/DDBJ databases">
        <title>Bird 10,000 Genomes (B10K) Project - Family phase.</title>
        <authorList>
            <person name="Zhang G."/>
        </authorList>
    </citation>
    <scope>NUCLEOTIDE SEQUENCE [LARGE SCALE GENOMIC DNA]</scope>
    <source>
        <strain evidence="2">B10K-DU-001-15</strain>
        <tissue evidence="2">Muscle</tissue>
    </source>
</reference>
<gene>
    <name evidence="2" type="primary">Btk_1</name>
    <name evidence="2" type="ORF">ALACHE_R15428</name>
</gene>
<dbReference type="InterPro" id="IPR011993">
    <property type="entry name" value="PH-like_dom_sf"/>
</dbReference>
<keyword evidence="2" id="KW-0418">Kinase</keyword>
<dbReference type="AlphaFoldDB" id="A0A7L2C6L9"/>
<feature type="non-terminal residue" evidence="2">
    <location>
        <position position="82"/>
    </location>
</feature>
<sequence>MASVLLESIFLKRSQQKKKTSPLNFKKRLFLLTESKLSYYEYDFERGVSLQPQGLCHASVLGSAVPCQHVAQGVVGQGEGLV</sequence>
<dbReference type="GO" id="GO:0016301">
    <property type="term" value="F:kinase activity"/>
    <property type="evidence" value="ECO:0007669"/>
    <property type="project" value="UniProtKB-KW"/>
</dbReference>
<organism evidence="2 3">
    <name type="scientific">Alaudala cheleensis</name>
    <name type="common">Asian short-toed lark</name>
    <dbReference type="NCBI Taxonomy" id="670337"/>
    <lineage>
        <taxon>Eukaryota</taxon>
        <taxon>Metazoa</taxon>
        <taxon>Chordata</taxon>
        <taxon>Craniata</taxon>
        <taxon>Vertebrata</taxon>
        <taxon>Euteleostomi</taxon>
        <taxon>Archelosauria</taxon>
        <taxon>Archosauria</taxon>
        <taxon>Dinosauria</taxon>
        <taxon>Saurischia</taxon>
        <taxon>Theropoda</taxon>
        <taxon>Coelurosauria</taxon>
        <taxon>Aves</taxon>
        <taxon>Neognathae</taxon>
        <taxon>Neoaves</taxon>
        <taxon>Telluraves</taxon>
        <taxon>Australaves</taxon>
        <taxon>Passeriformes</taxon>
        <taxon>Sylvioidea</taxon>
        <taxon>Alaudidae</taxon>
        <taxon>Alaudala</taxon>
    </lineage>
</organism>
<evidence type="ECO:0000313" key="2">
    <source>
        <dbReference type="EMBL" id="NXQ31986.1"/>
    </source>
</evidence>
<evidence type="ECO:0000313" key="3">
    <source>
        <dbReference type="Proteomes" id="UP000571582"/>
    </source>
</evidence>
<proteinExistence type="predicted"/>
<dbReference type="SUPFAM" id="SSF50729">
    <property type="entry name" value="PH domain-like"/>
    <property type="match status" value="1"/>
</dbReference>
<accession>A0A7L2C6L9</accession>